<accession>A0ABN8AFP9</accession>
<comment type="similarity">
    <text evidence="2">Belongs to the DoxX family.</text>
</comment>
<evidence type="ECO:0000256" key="1">
    <source>
        <dbReference type="ARBA" id="ARBA00004651"/>
    </source>
</evidence>
<dbReference type="PANTHER" id="PTHR33452:SF1">
    <property type="entry name" value="INNER MEMBRANE PROTEIN YPHA-RELATED"/>
    <property type="match status" value="1"/>
</dbReference>
<name>A0ABN8AFP9_9BACI</name>
<evidence type="ECO:0000313" key="8">
    <source>
        <dbReference type="EMBL" id="CAG9623024.1"/>
    </source>
</evidence>
<comment type="caution">
    <text evidence="8">The sequence shown here is derived from an EMBL/GenBank/DDBJ whole genome shotgun (WGS) entry which is preliminary data.</text>
</comment>
<evidence type="ECO:0000256" key="6">
    <source>
        <dbReference type="ARBA" id="ARBA00023136"/>
    </source>
</evidence>
<keyword evidence="8" id="KW-0560">Oxidoreductase</keyword>
<organism evidence="8 9">
    <name type="scientific">Sutcliffiella rhizosphaerae</name>
    <dbReference type="NCBI Taxonomy" id="2880967"/>
    <lineage>
        <taxon>Bacteria</taxon>
        <taxon>Bacillati</taxon>
        <taxon>Bacillota</taxon>
        <taxon>Bacilli</taxon>
        <taxon>Bacillales</taxon>
        <taxon>Bacillaceae</taxon>
        <taxon>Sutcliffiella</taxon>
    </lineage>
</organism>
<protein>
    <submittedName>
        <fullName evidence="8">Oxidoreductase CatD</fullName>
        <ecNumber evidence="8">1.-.-.-</ecNumber>
    </submittedName>
</protein>
<dbReference type="EC" id="1.-.-.-" evidence="8"/>
<feature type="transmembrane region" description="Helical" evidence="7">
    <location>
        <begin position="101"/>
        <end position="120"/>
    </location>
</feature>
<dbReference type="InterPro" id="IPR051907">
    <property type="entry name" value="DoxX-like_oxidoreductase"/>
</dbReference>
<gene>
    <name evidence="8" type="primary">catD</name>
    <name evidence="8" type="ORF">BACCIP111883_03819</name>
</gene>
<dbReference type="PANTHER" id="PTHR33452">
    <property type="entry name" value="OXIDOREDUCTASE CATD-RELATED"/>
    <property type="match status" value="1"/>
</dbReference>
<evidence type="ECO:0000256" key="4">
    <source>
        <dbReference type="ARBA" id="ARBA00022692"/>
    </source>
</evidence>
<dbReference type="Proteomes" id="UP000789833">
    <property type="component" value="Unassembled WGS sequence"/>
</dbReference>
<proteinExistence type="inferred from homology"/>
<keyword evidence="5 7" id="KW-1133">Transmembrane helix</keyword>
<evidence type="ECO:0000256" key="2">
    <source>
        <dbReference type="ARBA" id="ARBA00006679"/>
    </source>
</evidence>
<reference evidence="8 9" key="1">
    <citation type="submission" date="2021-10" db="EMBL/GenBank/DDBJ databases">
        <authorList>
            <person name="Criscuolo A."/>
        </authorList>
    </citation>
    <scope>NUCLEOTIDE SEQUENCE [LARGE SCALE GENOMIC DNA]</scope>
    <source>
        <strain evidence="9">CIP 111883</strain>
    </source>
</reference>
<sequence length="134" mass="14378">MPNKGEIATTVMRVFLGITFFIHGLAKFQSGIENTAGFFESLGLPGWTAYVIALIELIGGLAMILGLGTRIAAILFVLIMAVAIVKVKFSVGFLDGYELDLALMVISIYLAAINRTFLALDNVFFGKEKGSLGV</sequence>
<dbReference type="EMBL" id="CAKJTJ010000033">
    <property type="protein sequence ID" value="CAG9623024.1"/>
    <property type="molecule type" value="Genomic_DNA"/>
</dbReference>
<comment type="subcellular location">
    <subcellularLocation>
        <location evidence="1">Cell membrane</location>
        <topology evidence="1">Multi-pass membrane protein</topology>
    </subcellularLocation>
</comment>
<dbReference type="GO" id="GO:0016491">
    <property type="term" value="F:oxidoreductase activity"/>
    <property type="evidence" value="ECO:0007669"/>
    <property type="project" value="UniProtKB-KW"/>
</dbReference>
<dbReference type="RefSeq" id="WP_230504083.1">
    <property type="nucleotide sequence ID" value="NZ_CAKJTJ010000033.1"/>
</dbReference>
<keyword evidence="3" id="KW-1003">Cell membrane</keyword>
<evidence type="ECO:0000256" key="5">
    <source>
        <dbReference type="ARBA" id="ARBA00022989"/>
    </source>
</evidence>
<dbReference type="InterPro" id="IPR032808">
    <property type="entry name" value="DoxX"/>
</dbReference>
<keyword evidence="4 7" id="KW-0812">Transmembrane</keyword>
<dbReference type="Pfam" id="PF07681">
    <property type="entry name" value="DoxX"/>
    <property type="match status" value="1"/>
</dbReference>
<feature type="transmembrane region" description="Helical" evidence="7">
    <location>
        <begin position="7"/>
        <end position="26"/>
    </location>
</feature>
<feature type="transmembrane region" description="Helical" evidence="7">
    <location>
        <begin position="46"/>
        <end position="64"/>
    </location>
</feature>
<evidence type="ECO:0000256" key="3">
    <source>
        <dbReference type="ARBA" id="ARBA00022475"/>
    </source>
</evidence>
<keyword evidence="9" id="KW-1185">Reference proteome</keyword>
<evidence type="ECO:0000256" key="7">
    <source>
        <dbReference type="SAM" id="Phobius"/>
    </source>
</evidence>
<evidence type="ECO:0000313" key="9">
    <source>
        <dbReference type="Proteomes" id="UP000789833"/>
    </source>
</evidence>
<feature type="transmembrane region" description="Helical" evidence="7">
    <location>
        <begin position="71"/>
        <end position="89"/>
    </location>
</feature>
<keyword evidence="6 7" id="KW-0472">Membrane</keyword>